<accession>A0A841E0K7</accession>
<dbReference type="EMBL" id="JACHNF010000002">
    <property type="protein sequence ID" value="MBB5983979.1"/>
    <property type="molecule type" value="Genomic_DNA"/>
</dbReference>
<evidence type="ECO:0000313" key="2">
    <source>
        <dbReference type="Proteomes" id="UP000558997"/>
    </source>
</evidence>
<organism evidence="1 2">
    <name type="scientific">Kribbella solani</name>
    <dbReference type="NCBI Taxonomy" id="236067"/>
    <lineage>
        <taxon>Bacteria</taxon>
        <taxon>Bacillati</taxon>
        <taxon>Actinomycetota</taxon>
        <taxon>Actinomycetes</taxon>
        <taxon>Propionibacteriales</taxon>
        <taxon>Kribbellaceae</taxon>
        <taxon>Kribbella</taxon>
    </lineage>
</organism>
<dbReference type="Proteomes" id="UP000558997">
    <property type="component" value="Unassembled WGS sequence"/>
</dbReference>
<evidence type="ECO:0000313" key="1">
    <source>
        <dbReference type="EMBL" id="MBB5983979.1"/>
    </source>
</evidence>
<sequence>MAIERARAEQDGNCWVFNYGPGSEADQAHYKTPQEALADLAARAIPAGGVLGQMPGPCFVARCDSCGTPDGWHGEGTTHFEAGTLDELRGLLGDLQVTEAGQLLCDWCAEDLSKAAEAAVRRLAL</sequence>
<keyword evidence="2" id="KW-1185">Reference proteome</keyword>
<protein>
    <submittedName>
        <fullName evidence="1">Uncharacterized protein</fullName>
    </submittedName>
</protein>
<reference evidence="1 2" key="1">
    <citation type="submission" date="2020-08" db="EMBL/GenBank/DDBJ databases">
        <title>Sequencing the genomes of 1000 actinobacteria strains.</title>
        <authorList>
            <person name="Klenk H.-P."/>
        </authorList>
    </citation>
    <scope>NUCLEOTIDE SEQUENCE [LARGE SCALE GENOMIC DNA]</scope>
    <source>
        <strain evidence="1 2">DSM 17294</strain>
    </source>
</reference>
<name>A0A841E0K7_9ACTN</name>
<gene>
    <name evidence="1" type="ORF">HDA44_007394</name>
</gene>
<comment type="caution">
    <text evidence="1">The sequence shown here is derived from an EMBL/GenBank/DDBJ whole genome shotgun (WGS) entry which is preliminary data.</text>
</comment>
<proteinExistence type="predicted"/>
<dbReference type="RefSeq" id="WP_184844999.1">
    <property type="nucleotide sequence ID" value="NZ_BAAAVN010000031.1"/>
</dbReference>
<dbReference type="AlphaFoldDB" id="A0A841E0K7"/>